<accession>A0A382WT06</accession>
<dbReference type="EMBL" id="UINC01162275">
    <property type="protein sequence ID" value="SVD61942.1"/>
    <property type="molecule type" value="Genomic_DNA"/>
</dbReference>
<gene>
    <name evidence="1" type="ORF">METZ01_LOCUS414796</name>
</gene>
<organism evidence="1">
    <name type="scientific">marine metagenome</name>
    <dbReference type="NCBI Taxonomy" id="408172"/>
    <lineage>
        <taxon>unclassified sequences</taxon>
        <taxon>metagenomes</taxon>
        <taxon>ecological metagenomes</taxon>
    </lineage>
</organism>
<dbReference type="AlphaFoldDB" id="A0A382WT06"/>
<proteinExistence type="predicted"/>
<name>A0A382WT06_9ZZZZ</name>
<sequence>MSLLHAQKTVSANDKTPSVAACIGYKYQISELSPADASL</sequence>
<reference evidence="1" key="1">
    <citation type="submission" date="2018-05" db="EMBL/GenBank/DDBJ databases">
        <authorList>
            <person name="Lanie J.A."/>
            <person name="Ng W.-L."/>
            <person name="Kazmierczak K.M."/>
            <person name="Andrzejewski T.M."/>
            <person name="Davidsen T.M."/>
            <person name="Wayne K.J."/>
            <person name="Tettelin H."/>
            <person name="Glass J.I."/>
            <person name="Rusch D."/>
            <person name="Podicherti R."/>
            <person name="Tsui H.-C.T."/>
            <person name="Winkler M.E."/>
        </authorList>
    </citation>
    <scope>NUCLEOTIDE SEQUENCE</scope>
</reference>
<protein>
    <submittedName>
        <fullName evidence="1">Uncharacterized protein</fullName>
    </submittedName>
</protein>
<evidence type="ECO:0000313" key="1">
    <source>
        <dbReference type="EMBL" id="SVD61942.1"/>
    </source>
</evidence>